<evidence type="ECO:0000256" key="1">
    <source>
        <dbReference type="ARBA" id="ARBA00023239"/>
    </source>
</evidence>
<accession>A0ABP1D9S0</accession>
<sequence length="361" mass="38243">MAANGSGGAHPVRTLKPGIYAPIPTFFLPDCEDLDLPSFQTHVIRVAKAGVGPLLAGSLGEAHHLSHAERTTLITTARKALDAEGLTHVPIIAGTGVGSTRETIELSKQAAKDGADAAIVIASGYFAGVLAGNKKALKQFWADVAEASPIPVIIYNFPGSCGGIDLDSELITELATEYPNLVGTKLTCGNVGKLTRIAATVSQPLFVSSHPRKDSDEPFLVLGGYVDFLVPSIFANAHGAITGLANVAPYTLAKLFELAVASLKDREVLPEAQRIQGIVAEADHTIAKASIAGTKALLERLYGYGGNPRRPLPPIEPQAAQALWDHPHTQALVKLEREFSGKRHPCRQGLKLHYAVQAEEL</sequence>
<keyword evidence="1" id="KW-0456">Lyase</keyword>
<dbReference type="PANTHER" id="PTHR12128:SF66">
    <property type="entry name" value="4-HYDROXY-2-OXOGLUTARATE ALDOLASE, MITOCHONDRIAL"/>
    <property type="match status" value="1"/>
</dbReference>
<protein>
    <recommendedName>
        <fullName evidence="4">Dihydrodipicolinate synthetase</fullName>
    </recommendedName>
</protein>
<name>A0ABP1D9S0_9APHY</name>
<evidence type="ECO:0008006" key="4">
    <source>
        <dbReference type="Google" id="ProtNLM"/>
    </source>
</evidence>
<keyword evidence="3" id="KW-1185">Reference proteome</keyword>
<proteinExistence type="predicted"/>
<dbReference type="SMART" id="SM01130">
    <property type="entry name" value="DHDPS"/>
    <property type="match status" value="1"/>
</dbReference>
<dbReference type="Pfam" id="PF00701">
    <property type="entry name" value="DHDPS"/>
    <property type="match status" value="1"/>
</dbReference>
<gene>
    <name evidence="2" type="ORF">GFSPODELE1_LOCUS5070</name>
</gene>
<dbReference type="PRINTS" id="PR00146">
    <property type="entry name" value="DHPICSNTHASE"/>
</dbReference>
<dbReference type="PANTHER" id="PTHR12128">
    <property type="entry name" value="DIHYDRODIPICOLINATE SYNTHASE"/>
    <property type="match status" value="1"/>
</dbReference>
<organism evidence="2 3">
    <name type="scientific">Somion occarium</name>
    <dbReference type="NCBI Taxonomy" id="3059160"/>
    <lineage>
        <taxon>Eukaryota</taxon>
        <taxon>Fungi</taxon>
        <taxon>Dikarya</taxon>
        <taxon>Basidiomycota</taxon>
        <taxon>Agaricomycotina</taxon>
        <taxon>Agaricomycetes</taxon>
        <taxon>Polyporales</taxon>
        <taxon>Cerrenaceae</taxon>
        <taxon>Somion</taxon>
    </lineage>
</organism>
<evidence type="ECO:0000313" key="3">
    <source>
        <dbReference type="Proteomes" id="UP001497453"/>
    </source>
</evidence>
<dbReference type="InterPro" id="IPR002220">
    <property type="entry name" value="DapA-like"/>
</dbReference>
<evidence type="ECO:0000313" key="2">
    <source>
        <dbReference type="EMBL" id="CAL1704610.1"/>
    </source>
</evidence>
<dbReference type="SUPFAM" id="SSF51569">
    <property type="entry name" value="Aldolase"/>
    <property type="match status" value="1"/>
</dbReference>
<dbReference type="CDD" id="cd00408">
    <property type="entry name" value="DHDPS-like"/>
    <property type="match status" value="1"/>
</dbReference>
<reference evidence="3" key="1">
    <citation type="submission" date="2024-04" db="EMBL/GenBank/DDBJ databases">
        <authorList>
            <person name="Shaw F."/>
            <person name="Minotto A."/>
        </authorList>
    </citation>
    <scope>NUCLEOTIDE SEQUENCE [LARGE SCALE GENOMIC DNA]</scope>
</reference>
<dbReference type="Gene3D" id="3.20.20.70">
    <property type="entry name" value="Aldolase class I"/>
    <property type="match status" value="1"/>
</dbReference>
<dbReference type="InterPro" id="IPR013785">
    <property type="entry name" value="Aldolase_TIM"/>
</dbReference>
<dbReference type="Proteomes" id="UP001497453">
    <property type="component" value="Chromosome 3"/>
</dbReference>
<dbReference type="EMBL" id="OZ037946">
    <property type="protein sequence ID" value="CAL1704610.1"/>
    <property type="molecule type" value="Genomic_DNA"/>
</dbReference>